<accession>A0A0F4ZCN3</accession>
<evidence type="ECO:0000256" key="7">
    <source>
        <dbReference type="SAM" id="SignalP"/>
    </source>
</evidence>
<evidence type="ECO:0000256" key="3">
    <source>
        <dbReference type="ARBA" id="ARBA00022692"/>
    </source>
</evidence>
<evidence type="ECO:0000313" key="8">
    <source>
        <dbReference type="EMBL" id="KKA28339.1"/>
    </source>
</evidence>
<evidence type="ECO:0000256" key="2">
    <source>
        <dbReference type="ARBA" id="ARBA00006824"/>
    </source>
</evidence>
<dbReference type="EMBL" id="LAEV01001332">
    <property type="protein sequence ID" value="KKA28339.1"/>
    <property type="molecule type" value="Genomic_DNA"/>
</dbReference>
<keyword evidence="3" id="KW-0812">Transmembrane</keyword>
<keyword evidence="9" id="KW-1185">Reference proteome</keyword>
<reference evidence="8 9" key="1">
    <citation type="submission" date="2015-03" db="EMBL/GenBank/DDBJ databases">
        <authorList>
            <person name="Radwan O."/>
            <person name="Al-Naeli F.A."/>
            <person name="Rendon G.A."/>
            <person name="Fields C."/>
        </authorList>
    </citation>
    <scope>NUCLEOTIDE SEQUENCE [LARGE SCALE GENOMIC DNA]</scope>
    <source>
        <strain evidence="8">CR-DP1</strain>
    </source>
</reference>
<dbReference type="OrthoDB" id="10267969at2759"/>
<feature type="signal peptide" evidence="7">
    <location>
        <begin position="1"/>
        <end position="20"/>
    </location>
</feature>
<evidence type="ECO:0000256" key="6">
    <source>
        <dbReference type="RuleBase" id="RU363053"/>
    </source>
</evidence>
<keyword evidence="4" id="KW-1133">Transmembrane helix</keyword>
<keyword evidence="5" id="KW-0472">Membrane</keyword>
<comment type="similarity">
    <text evidence="2 6">Belongs to the peroxisomal membrane protein PXMP2/4 family.</text>
</comment>
<dbReference type="GO" id="GO:0005739">
    <property type="term" value="C:mitochondrion"/>
    <property type="evidence" value="ECO:0007669"/>
    <property type="project" value="TreeGrafter"/>
</dbReference>
<dbReference type="Proteomes" id="UP000033483">
    <property type="component" value="Unassembled WGS sequence"/>
</dbReference>
<protein>
    <submittedName>
        <fullName evidence="8">Uncharacterized protein</fullName>
    </submittedName>
</protein>
<evidence type="ECO:0000313" key="9">
    <source>
        <dbReference type="Proteomes" id="UP000033483"/>
    </source>
</evidence>
<feature type="non-terminal residue" evidence="8">
    <location>
        <position position="1"/>
    </location>
</feature>
<evidence type="ECO:0000256" key="5">
    <source>
        <dbReference type="ARBA" id="ARBA00023136"/>
    </source>
</evidence>
<sequence>PLHYLVPWIIAMAFIKHVVSVFNDNFARHPLLTTMAVNGLLGGIADTVAQTITAVRSNQAHKKWHAAQQASAAVELREKSDGTTAAAGGQIWAEPPRAAEPFSPERLLRFVVYGVGMAPAQFGWFKVLERMFPMGATASVGPAVKRMVCDQVLFAPLGVATFFTAMTLAEGGGRGEIRKKLRDTYVPTLKANWMVWPAVQLVNFRVMPVRFQLPFVSTVGIAWTAYLSLTNAAEDQEIAEHPPAPIALP</sequence>
<feature type="chain" id="PRO_5002482674" evidence="7">
    <location>
        <begin position="21"/>
        <end position="249"/>
    </location>
</feature>
<dbReference type="PANTHER" id="PTHR11266:SF50">
    <property type="entry name" value="VACUOLAR MEMBRANE PROTEIN YOR292C"/>
    <property type="match status" value="1"/>
</dbReference>
<dbReference type="AlphaFoldDB" id="A0A0F4ZCN3"/>
<keyword evidence="7" id="KW-0732">Signal</keyword>
<dbReference type="PANTHER" id="PTHR11266">
    <property type="entry name" value="PEROXISOMAL MEMBRANE PROTEIN 2, PXMP2 MPV17"/>
    <property type="match status" value="1"/>
</dbReference>
<dbReference type="Pfam" id="PF04117">
    <property type="entry name" value="Mpv17_PMP22"/>
    <property type="match status" value="1"/>
</dbReference>
<name>A0A0F4ZCN3_9PEZI</name>
<gene>
    <name evidence="8" type="ORF">TD95_000172</name>
</gene>
<dbReference type="GO" id="GO:0016020">
    <property type="term" value="C:membrane"/>
    <property type="evidence" value="ECO:0007669"/>
    <property type="project" value="UniProtKB-SubCell"/>
</dbReference>
<evidence type="ECO:0000256" key="1">
    <source>
        <dbReference type="ARBA" id="ARBA00004141"/>
    </source>
</evidence>
<comment type="caution">
    <text evidence="8">The sequence shown here is derived from an EMBL/GenBank/DDBJ whole genome shotgun (WGS) entry which is preliminary data.</text>
</comment>
<comment type="subcellular location">
    <subcellularLocation>
        <location evidence="1">Membrane</location>
        <topology evidence="1">Multi-pass membrane protein</topology>
    </subcellularLocation>
</comment>
<evidence type="ECO:0000256" key="4">
    <source>
        <dbReference type="ARBA" id="ARBA00022989"/>
    </source>
</evidence>
<organism evidence="8 9">
    <name type="scientific">Thielaviopsis punctulata</name>
    <dbReference type="NCBI Taxonomy" id="72032"/>
    <lineage>
        <taxon>Eukaryota</taxon>
        <taxon>Fungi</taxon>
        <taxon>Dikarya</taxon>
        <taxon>Ascomycota</taxon>
        <taxon>Pezizomycotina</taxon>
        <taxon>Sordariomycetes</taxon>
        <taxon>Hypocreomycetidae</taxon>
        <taxon>Microascales</taxon>
        <taxon>Ceratocystidaceae</taxon>
        <taxon>Thielaviopsis</taxon>
    </lineage>
</organism>
<dbReference type="InterPro" id="IPR007248">
    <property type="entry name" value="Mpv17_PMP22"/>
</dbReference>
<proteinExistence type="inferred from homology"/>